<name>A0A6M3ZC82_BACSU</name>
<organism evidence="1">
    <name type="scientific">Bacillus subtilis (strain 168)</name>
    <dbReference type="NCBI Taxonomy" id="224308"/>
    <lineage>
        <taxon>Bacteria</taxon>
        <taxon>Bacillati</taxon>
        <taxon>Bacillota</taxon>
        <taxon>Bacilli</taxon>
        <taxon>Bacillales</taxon>
        <taxon>Bacillaceae</taxon>
        <taxon>Bacillus</taxon>
    </lineage>
</organism>
<accession>A0A6M3ZC82</accession>
<dbReference type="EMBL" id="CP052842">
    <property type="protein sequence ID" value="QJP88546.1"/>
    <property type="molecule type" value="Genomic_DNA"/>
</dbReference>
<dbReference type="RefSeq" id="WP_169507069.1">
    <property type="nucleotide sequence ID" value="NZ_CP051860.2"/>
</dbReference>
<evidence type="ECO:0000313" key="1">
    <source>
        <dbReference type="EMBL" id="QJP88546.1"/>
    </source>
</evidence>
<protein>
    <submittedName>
        <fullName evidence="1">Uncharacterized protein</fullName>
    </submittedName>
</protein>
<reference evidence="1" key="1">
    <citation type="submission" date="2020-04" db="EMBL/GenBank/DDBJ databases">
        <title>Phage recombination drives evolution of spore-forming Bacilli.</title>
        <authorList>
            <person name="Dragos A."/>
            <person name="Kovacs A.T."/>
        </authorList>
    </citation>
    <scope>NUCLEOTIDE SEQUENCE</scope>
    <source>
        <strain evidence="1">168</strain>
    </source>
</reference>
<sequence length="85" mass="9939">MEKMNLLKEITIFDLNKIKPGTEVQVTWYKGTEMEYTHNGEVIVNHGEKFYYNFVDKEGYVGHCHVNALDLKNYPDSLIVEIKSK</sequence>
<proteinExistence type="predicted"/>
<dbReference type="AlphaFoldDB" id="A0A6M3ZC82"/>
<gene>
    <name evidence="1" type="ORF">HIR78_11125</name>
</gene>